<evidence type="ECO:0000313" key="1">
    <source>
        <dbReference type="EMBL" id="CAB4148040.1"/>
    </source>
</evidence>
<accession>A0A6J5MSX4</accession>
<dbReference type="EMBL" id="LR796666">
    <property type="protein sequence ID" value="CAB4158215.1"/>
    <property type="molecule type" value="Genomic_DNA"/>
</dbReference>
<protein>
    <submittedName>
        <fullName evidence="1">Uncharacterized protein</fullName>
    </submittedName>
</protein>
<name>A0A6J5MSX4_9CAUD</name>
<organism evidence="1">
    <name type="scientific">uncultured Caudovirales phage</name>
    <dbReference type="NCBI Taxonomy" id="2100421"/>
    <lineage>
        <taxon>Viruses</taxon>
        <taxon>Duplodnaviria</taxon>
        <taxon>Heunggongvirae</taxon>
        <taxon>Uroviricota</taxon>
        <taxon>Caudoviricetes</taxon>
        <taxon>Peduoviridae</taxon>
        <taxon>Maltschvirus</taxon>
        <taxon>Maltschvirus maltsch</taxon>
    </lineage>
</organism>
<dbReference type="EMBL" id="LR796484">
    <property type="protein sequence ID" value="CAB4148040.1"/>
    <property type="molecule type" value="Genomic_DNA"/>
</dbReference>
<proteinExistence type="predicted"/>
<evidence type="ECO:0000313" key="2">
    <source>
        <dbReference type="EMBL" id="CAB4158215.1"/>
    </source>
</evidence>
<gene>
    <name evidence="1" type="ORF">UFOVP429_84</name>
    <name evidence="2" type="ORF">UFOVP696_83</name>
</gene>
<sequence length="93" mass="10176">MSEEQKSDATAFLIVRRHDGTFYATADLGEAISVDRVANRQDMKHGCRDILDIINYSDEASVTAGVLLDLLQPPAEETVAGSIREALDERGIL</sequence>
<reference evidence="1" key="1">
    <citation type="submission" date="2020-04" db="EMBL/GenBank/DDBJ databases">
        <authorList>
            <person name="Chiriac C."/>
            <person name="Salcher M."/>
            <person name="Ghai R."/>
            <person name="Kavagutti S V."/>
        </authorList>
    </citation>
    <scope>NUCLEOTIDE SEQUENCE</scope>
</reference>